<evidence type="ECO:0000313" key="3">
    <source>
        <dbReference type="EMBL" id="ETR71553.1"/>
    </source>
</evidence>
<sequence length="170" mass="19108">MVLNKKDIQAYIDKSPPLVDLLTDPDTQIQPNGVDLTLDRIFMLNGPGKIDFSNEKRQLPEKKILEYNPEGFIVLKPGAYGVSFKEILNLPNHIMALGRPRSSLIRMGAAVVTAVWDAGYCGRSEALLTIHHQEGVCIYENARLLQLVFFQLTDKTQAYNGIYQGENVFK</sequence>
<dbReference type="SUPFAM" id="SSF51283">
    <property type="entry name" value="dUTPase-like"/>
    <property type="match status" value="1"/>
</dbReference>
<dbReference type="InterPro" id="IPR036157">
    <property type="entry name" value="dUTPase-like_sf"/>
</dbReference>
<dbReference type="Proteomes" id="UP000189670">
    <property type="component" value="Unassembled WGS sequence"/>
</dbReference>
<evidence type="ECO:0000313" key="4">
    <source>
        <dbReference type="Proteomes" id="UP000189670"/>
    </source>
</evidence>
<evidence type="ECO:0000256" key="2">
    <source>
        <dbReference type="ARBA" id="ARBA00023080"/>
    </source>
</evidence>
<name>A0A1V1P9X1_9BACT</name>
<comment type="caution">
    <text evidence="3">The sequence shown here is derived from an EMBL/GenBank/DDBJ whole genome shotgun (WGS) entry which is preliminary data.</text>
</comment>
<dbReference type="CDD" id="cd07557">
    <property type="entry name" value="trimeric_dUTPase"/>
    <property type="match status" value="1"/>
</dbReference>
<keyword evidence="1" id="KW-0378">Hydrolase</keyword>
<accession>A0A1V1P9X1</accession>
<dbReference type="GO" id="GO:0006229">
    <property type="term" value="P:dUTP biosynthetic process"/>
    <property type="evidence" value="ECO:0007669"/>
    <property type="project" value="InterPro"/>
</dbReference>
<protein>
    <submittedName>
        <fullName evidence="3">dUTP pyrophosphatase</fullName>
    </submittedName>
</protein>
<dbReference type="PANTHER" id="PTHR42680:SF1">
    <property type="entry name" value="DEOXYURIDINE 5'-TRIPHOSPHATE NUCLEOTIDOHYDROLASE"/>
    <property type="match status" value="1"/>
</dbReference>
<dbReference type="PANTHER" id="PTHR42680">
    <property type="entry name" value="DCTP DEAMINASE"/>
    <property type="match status" value="1"/>
</dbReference>
<reference evidence="4" key="1">
    <citation type="submission" date="2012-11" db="EMBL/GenBank/DDBJ databases">
        <authorList>
            <person name="Lucero-Rivera Y.E."/>
            <person name="Tovar-Ramirez D."/>
        </authorList>
    </citation>
    <scope>NUCLEOTIDE SEQUENCE [LARGE SCALE GENOMIC DNA]</scope>
    <source>
        <strain evidence="4">Araruama</strain>
    </source>
</reference>
<evidence type="ECO:0000256" key="1">
    <source>
        <dbReference type="ARBA" id="ARBA00022801"/>
    </source>
</evidence>
<dbReference type="InterPro" id="IPR033704">
    <property type="entry name" value="dUTPase_trimeric"/>
</dbReference>
<dbReference type="AlphaFoldDB" id="A0A1V1P9X1"/>
<dbReference type="NCBIfam" id="NF002598">
    <property type="entry name" value="PRK02253.1"/>
    <property type="match status" value="1"/>
</dbReference>
<dbReference type="Pfam" id="PF22769">
    <property type="entry name" value="DCD"/>
    <property type="match status" value="1"/>
</dbReference>
<dbReference type="GO" id="GO:0008829">
    <property type="term" value="F:dCTP deaminase activity"/>
    <property type="evidence" value="ECO:0007669"/>
    <property type="project" value="InterPro"/>
</dbReference>
<dbReference type="EMBL" id="ATBP01000254">
    <property type="protein sequence ID" value="ETR71553.1"/>
    <property type="molecule type" value="Genomic_DNA"/>
</dbReference>
<gene>
    <name evidence="3" type="ORF">OMM_08049</name>
</gene>
<proteinExistence type="predicted"/>
<dbReference type="InterPro" id="IPR011962">
    <property type="entry name" value="dCTP_deaminase"/>
</dbReference>
<keyword evidence="2" id="KW-0546">Nucleotide metabolism</keyword>
<dbReference type="Gene3D" id="2.70.40.10">
    <property type="match status" value="1"/>
</dbReference>
<organism evidence="3 4">
    <name type="scientific">Candidatus Magnetoglobus multicellularis str. Araruama</name>
    <dbReference type="NCBI Taxonomy" id="890399"/>
    <lineage>
        <taxon>Bacteria</taxon>
        <taxon>Pseudomonadati</taxon>
        <taxon>Thermodesulfobacteriota</taxon>
        <taxon>Desulfobacteria</taxon>
        <taxon>Desulfobacterales</taxon>
        <taxon>Desulfobacteraceae</taxon>
        <taxon>Candidatus Magnetoglobus</taxon>
    </lineage>
</organism>